<evidence type="ECO:0000313" key="4">
    <source>
        <dbReference type="EMBL" id="CAB4181453.1"/>
    </source>
</evidence>
<accession>A0A6J5RVS4</accession>
<name>A0A6J5RVS4_9CAUD</name>
<feature type="compositionally biased region" description="Basic residues" evidence="1">
    <location>
        <begin position="150"/>
        <end position="162"/>
    </location>
</feature>
<evidence type="ECO:0000313" key="2">
    <source>
        <dbReference type="EMBL" id="CAB4169076.1"/>
    </source>
</evidence>
<proteinExistence type="predicted"/>
<evidence type="ECO:0000313" key="7">
    <source>
        <dbReference type="EMBL" id="CAB5227596.1"/>
    </source>
</evidence>
<dbReference type="EMBL" id="LR797262">
    <property type="protein sequence ID" value="CAB4197728.1"/>
    <property type="molecule type" value="Genomic_DNA"/>
</dbReference>
<dbReference type="EMBL" id="LR796840">
    <property type="protein sequence ID" value="CAB4169076.1"/>
    <property type="molecule type" value="Genomic_DNA"/>
</dbReference>
<organism evidence="5">
    <name type="scientific">uncultured Caudovirales phage</name>
    <dbReference type="NCBI Taxonomy" id="2100421"/>
    <lineage>
        <taxon>Viruses</taxon>
        <taxon>Duplodnaviria</taxon>
        <taxon>Heunggongvirae</taxon>
        <taxon>Uroviricota</taxon>
        <taxon>Caudoviricetes</taxon>
        <taxon>Peduoviridae</taxon>
        <taxon>Maltschvirus</taxon>
        <taxon>Maltschvirus maltsch</taxon>
    </lineage>
</organism>
<dbReference type="EMBL" id="LR796935">
    <property type="protein sequence ID" value="CAB4176552.1"/>
    <property type="molecule type" value="Genomic_DNA"/>
</dbReference>
<dbReference type="EMBL" id="LR797006">
    <property type="protein sequence ID" value="CAB4181453.1"/>
    <property type="molecule type" value="Genomic_DNA"/>
</dbReference>
<feature type="region of interest" description="Disordered" evidence="1">
    <location>
        <begin position="123"/>
        <end position="162"/>
    </location>
</feature>
<evidence type="ECO:0000313" key="6">
    <source>
        <dbReference type="EMBL" id="CAB4210880.1"/>
    </source>
</evidence>
<evidence type="ECO:0000313" key="3">
    <source>
        <dbReference type="EMBL" id="CAB4176552.1"/>
    </source>
</evidence>
<evidence type="ECO:0000256" key="1">
    <source>
        <dbReference type="SAM" id="MobiDB-lite"/>
    </source>
</evidence>
<dbReference type="EMBL" id="LR798374">
    <property type="protein sequence ID" value="CAB5227596.1"/>
    <property type="molecule type" value="Genomic_DNA"/>
</dbReference>
<reference evidence="5" key="1">
    <citation type="submission" date="2020-05" db="EMBL/GenBank/DDBJ databases">
        <authorList>
            <person name="Chiriac C."/>
            <person name="Salcher M."/>
            <person name="Ghai R."/>
            <person name="Kavagutti S V."/>
        </authorList>
    </citation>
    <scope>NUCLEOTIDE SEQUENCE</scope>
</reference>
<protein>
    <submittedName>
        <fullName evidence="5">Uncharacterized protein</fullName>
    </submittedName>
</protein>
<dbReference type="EMBL" id="LR797362">
    <property type="protein sequence ID" value="CAB4210880.1"/>
    <property type="molecule type" value="Genomic_DNA"/>
</dbReference>
<sequence>MQNVRKSHIKKAMREHHMIGQMLCGKTLDTQNIDKKTHKKATREHHFLGSLIGMLAKGAGMAAPYLAKGLSLGTKAASLGAKGLGAVGGTLARNAGNIGHAVNAAGTAAQAGMAFNQMRQANKSSAAQERMMNAQAQGAEDQNAYVKRQMGQKRGGRTKSYR</sequence>
<gene>
    <name evidence="4" type="ORF">UFOVP1074_63</name>
    <name evidence="5" type="ORF">UFOVP1310_18</name>
    <name evidence="6" type="ORF">UFOVP1424_54</name>
    <name evidence="7" type="ORF">UFOVP1521_54</name>
    <name evidence="2" type="ORF">UFOVP899_41</name>
    <name evidence="3" type="ORF">UFOVP987_40</name>
</gene>
<evidence type="ECO:0000313" key="5">
    <source>
        <dbReference type="EMBL" id="CAB4197728.1"/>
    </source>
</evidence>